<sequence>MFKYIIIVLVLVGLVTSKLDEEKYTTKYDNIDLETILHNDRLLDSYVKCLKDEGPCTVDGKELKDTLPDALQNGCSKCSEKQKEGSRTVINFLVENKKETWDELKQIYDPEGKYEKEYQDIIKKENIQV</sequence>
<feature type="chain" id="PRO_5005182512" evidence="1">
    <location>
        <begin position="18"/>
        <end position="129"/>
    </location>
</feature>
<reference evidence="2" key="1">
    <citation type="journal article" date="2014" name="Arch. Insect Biochem. Physiol.">
        <title>Transcriptome and tissue-specific expression analysis of Obp and Csp genes in the dark black chafer.</title>
        <authorList>
            <person name="Ju Q."/>
            <person name="Li X."/>
            <person name="Jiang X.J."/>
            <person name="Qu M.J."/>
            <person name="Guo X.Q."/>
            <person name="Han Z.J."/>
            <person name="Li F."/>
        </authorList>
    </citation>
    <scope>NUCLEOTIDE SEQUENCE</scope>
</reference>
<dbReference type="AlphaFoldDB" id="A0A0G2YDA6"/>
<evidence type="ECO:0000313" key="2">
    <source>
        <dbReference type="EMBL" id="AKI84392.1"/>
    </source>
</evidence>
<dbReference type="PANTHER" id="PTHR11257">
    <property type="entry name" value="CHEMOSENSORY PROTEIN-RELATED"/>
    <property type="match status" value="1"/>
</dbReference>
<proteinExistence type="evidence at transcript level"/>
<reference evidence="2" key="2">
    <citation type="submission" date="2015-05" db="EMBL/GenBank/DDBJ databases">
        <authorList>
            <person name="Ju Q."/>
            <person name="Li X."/>
            <person name="Jiang X.J."/>
            <person name="Qu M.J."/>
        </authorList>
    </citation>
    <scope>NUCLEOTIDE SEQUENCE</scope>
</reference>
<keyword evidence="1" id="KW-0732">Signal</keyword>
<dbReference type="SUPFAM" id="SSF100910">
    <property type="entry name" value="Chemosensory protein Csp2"/>
    <property type="match status" value="1"/>
</dbReference>
<dbReference type="Pfam" id="PF03392">
    <property type="entry name" value="OS-D"/>
    <property type="match status" value="1"/>
</dbReference>
<feature type="signal peptide" evidence="1">
    <location>
        <begin position="1"/>
        <end position="17"/>
    </location>
</feature>
<evidence type="ECO:0000256" key="1">
    <source>
        <dbReference type="SAM" id="SignalP"/>
    </source>
</evidence>
<dbReference type="PANTHER" id="PTHR11257:SF12">
    <property type="entry name" value="EJACULATORY BULB-SPECIFIC PROTEIN 3-RELATED"/>
    <property type="match status" value="1"/>
</dbReference>
<dbReference type="InterPro" id="IPR036682">
    <property type="entry name" value="OS_D_A10/PebIII_sf"/>
</dbReference>
<accession>A0A0G2YDA6</accession>
<dbReference type="EMBL" id="KR733580">
    <property type="protein sequence ID" value="AKI84392.1"/>
    <property type="molecule type" value="mRNA"/>
</dbReference>
<dbReference type="Gene3D" id="1.10.2080.10">
    <property type="entry name" value="Insect odorant-binding protein A10/Ejaculatory bulb-specific protein 3"/>
    <property type="match status" value="1"/>
</dbReference>
<protein>
    <submittedName>
        <fullName evidence="2">CSP9</fullName>
    </submittedName>
</protein>
<name>A0A0G2YDA6_HOLPA</name>
<organism evidence="2">
    <name type="scientific">Holotrichia parallela</name>
    <name type="common">Dark black chafer beetle</name>
    <name type="synonym">Pedinotrichia parallela</name>
    <dbReference type="NCBI Taxonomy" id="93412"/>
    <lineage>
        <taxon>Eukaryota</taxon>
        <taxon>Metazoa</taxon>
        <taxon>Ecdysozoa</taxon>
        <taxon>Arthropoda</taxon>
        <taxon>Hexapoda</taxon>
        <taxon>Insecta</taxon>
        <taxon>Pterygota</taxon>
        <taxon>Neoptera</taxon>
        <taxon>Endopterygota</taxon>
        <taxon>Coleoptera</taxon>
        <taxon>Polyphaga</taxon>
        <taxon>Scarabaeiformia</taxon>
        <taxon>Scarabaeidae</taxon>
        <taxon>Melolonthinae</taxon>
        <taxon>Holotrichia</taxon>
    </lineage>
</organism>
<dbReference type="InterPro" id="IPR005055">
    <property type="entry name" value="A10/PebIII"/>
</dbReference>